<feature type="transmembrane region" description="Helical" evidence="7">
    <location>
        <begin position="100"/>
        <end position="125"/>
    </location>
</feature>
<feature type="transmembrane region" description="Helical" evidence="7">
    <location>
        <begin position="169"/>
        <end position="186"/>
    </location>
</feature>
<reference evidence="8" key="1">
    <citation type="journal article" date="2021" name="PeerJ">
        <title>Extensive microbial diversity within the chicken gut microbiome revealed by metagenomics and culture.</title>
        <authorList>
            <person name="Gilroy R."/>
            <person name="Ravi A."/>
            <person name="Getino M."/>
            <person name="Pursley I."/>
            <person name="Horton D.L."/>
            <person name="Alikhan N.F."/>
            <person name="Baker D."/>
            <person name="Gharbi K."/>
            <person name="Hall N."/>
            <person name="Watson M."/>
            <person name="Adriaenssens E.M."/>
            <person name="Foster-Nyarko E."/>
            <person name="Jarju S."/>
            <person name="Secka A."/>
            <person name="Antonio M."/>
            <person name="Oren A."/>
            <person name="Chaudhuri R.R."/>
            <person name="La Ragione R."/>
            <person name="Hildebrand F."/>
            <person name="Pallen M.J."/>
        </authorList>
    </citation>
    <scope>NUCLEOTIDE SEQUENCE</scope>
    <source>
        <strain evidence="8">ChiBcec16-3735</strain>
    </source>
</reference>
<feature type="transmembrane region" description="Helical" evidence="7">
    <location>
        <begin position="382"/>
        <end position="403"/>
    </location>
</feature>
<keyword evidence="4 7" id="KW-0812">Transmembrane</keyword>
<evidence type="ECO:0000313" key="9">
    <source>
        <dbReference type="Proteomes" id="UP000824065"/>
    </source>
</evidence>
<dbReference type="PANTHER" id="PTHR43266:SF9">
    <property type="entry name" value="PERMEASE, MAJOR FACILITATOR SUPERFAMILY-RELATED"/>
    <property type="match status" value="1"/>
</dbReference>
<evidence type="ECO:0000256" key="3">
    <source>
        <dbReference type="ARBA" id="ARBA00022475"/>
    </source>
</evidence>
<protein>
    <submittedName>
        <fullName evidence="8">MFS transporter</fullName>
    </submittedName>
</protein>
<dbReference type="EMBL" id="DXBJ01000075">
    <property type="protein sequence ID" value="HIZ58875.1"/>
    <property type="molecule type" value="Genomic_DNA"/>
</dbReference>
<feature type="transmembrane region" description="Helical" evidence="7">
    <location>
        <begin position="12"/>
        <end position="36"/>
    </location>
</feature>
<dbReference type="SUPFAM" id="SSF103473">
    <property type="entry name" value="MFS general substrate transporter"/>
    <property type="match status" value="1"/>
</dbReference>
<gene>
    <name evidence="8" type="ORF">H9725_09975</name>
</gene>
<reference evidence="8" key="2">
    <citation type="submission" date="2021-04" db="EMBL/GenBank/DDBJ databases">
        <authorList>
            <person name="Gilroy R."/>
        </authorList>
    </citation>
    <scope>NUCLEOTIDE SEQUENCE</scope>
    <source>
        <strain evidence="8">ChiBcec16-3735</strain>
    </source>
</reference>
<feature type="transmembrane region" description="Helical" evidence="7">
    <location>
        <begin position="353"/>
        <end position="376"/>
    </location>
</feature>
<feature type="transmembrane region" description="Helical" evidence="7">
    <location>
        <begin position="146"/>
        <end position="163"/>
    </location>
</feature>
<comment type="caution">
    <text evidence="8">The sequence shown here is derived from an EMBL/GenBank/DDBJ whole genome shotgun (WGS) entry which is preliminary data.</text>
</comment>
<dbReference type="GO" id="GO:0005886">
    <property type="term" value="C:plasma membrane"/>
    <property type="evidence" value="ECO:0007669"/>
    <property type="project" value="UniProtKB-SubCell"/>
</dbReference>
<dbReference type="Pfam" id="PF07690">
    <property type="entry name" value="MFS_1"/>
    <property type="match status" value="1"/>
</dbReference>
<keyword evidence="6 7" id="KW-0472">Membrane</keyword>
<dbReference type="AlphaFoldDB" id="A0A9D2JPC7"/>
<dbReference type="GO" id="GO:0022857">
    <property type="term" value="F:transmembrane transporter activity"/>
    <property type="evidence" value="ECO:0007669"/>
    <property type="project" value="InterPro"/>
</dbReference>
<dbReference type="InterPro" id="IPR036259">
    <property type="entry name" value="MFS_trans_sf"/>
</dbReference>
<keyword evidence="5 7" id="KW-1133">Transmembrane helix</keyword>
<organism evidence="8 9">
    <name type="scientific">Candidatus Faecalibacterium gallistercoris</name>
    <dbReference type="NCBI Taxonomy" id="2838579"/>
    <lineage>
        <taxon>Bacteria</taxon>
        <taxon>Bacillati</taxon>
        <taxon>Bacillota</taxon>
        <taxon>Clostridia</taxon>
        <taxon>Eubacteriales</taxon>
        <taxon>Oscillospiraceae</taxon>
        <taxon>Faecalibacterium</taxon>
    </lineage>
</organism>
<keyword evidence="2" id="KW-0813">Transport</keyword>
<dbReference type="InterPro" id="IPR011701">
    <property type="entry name" value="MFS"/>
</dbReference>
<evidence type="ECO:0000256" key="4">
    <source>
        <dbReference type="ARBA" id="ARBA00022692"/>
    </source>
</evidence>
<feature type="transmembrane region" description="Helical" evidence="7">
    <location>
        <begin position="263"/>
        <end position="281"/>
    </location>
</feature>
<feature type="transmembrane region" description="Helical" evidence="7">
    <location>
        <begin position="74"/>
        <end position="94"/>
    </location>
</feature>
<accession>A0A9D2JPC7</accession>
<proteinExistence type="predicted"/>
<evidence type="ECO:0000256" key="5">
    <source>
        <dbReference type="ARBA" id="ARBA00022989"/>
    </source>
</evidence>
<evidence type="ECO:0000256" key="2">
    <source>
        <dbReference type="ARBA" id="ARBA00022448"/>
    </source>
</evidence>
<comment type="subcellular location">
    <subcellularLocation>
        <location evidence="1">Cell membrane</location>
        <topology evidence="1">Multi-pass membrane protein</topology>
    </subcellularLocation>
</comment>
<evidence type="ECO:0000313" key="8">
    <source>
        <dbReference type="EMBL" id="HIZ58875.1"/>
    </source>
</evidence>
<evidence type="ECO:0000256" key="7">
    <source>
        <dbReference type="SAM" id="Phobius"/>
    </source>
</evidence>
<keyword evidence="3" id="KW-1003">Cell membrane</keyword>
<name>A0A9D2JPC7_9FIRM</name>
<dbReference type="PANTHER" id="PTHR43266">
    <property type="entry name" value="MACROLIDE-EFFLUX PROTEIN"/>
    <property type="match status" value="1"/>
</dbReference>
<feature type="transmembrane region" description="Helical" evidence="7">
    <location>
        <begin position="42"/>
        <end position="67"/>
    </location>
</feature>
<dbReference type="Gene3D" id="1.20.1250.20">
    <property type="entry name" value="MFS general substrate transporter like domains"/>
    <property type="match status" value="1"/>
</dbReference>
<feature type="transmembrane region" description="Helical" evidence="7">
    <location>
        <begin position="288"/>
        <end position="310"/>
    </location>
</feature>
<evidence type="ECO:0000256" key="1">
    <source>
        <dbReference type="ARBA" id="ARBA00004651"/>
    </source>
</evidence>
<feature type="transmembrane region" description="Helical" evidence="7">
    <location>
        <begin position="221"/>
        <end position="243"/>
    </location>
</feature>
<dbReference type="CDD" id="cd06173">
    <property type="entry name" value="MFS_MefA_like"/>
    <property type="match status" value="1"/>
</dbReference>
<dbReference type="Proteomes" id="UP000824065">
    <property type="component" value="Unassembled WGS sequence"/>
</dbReference>
<evidence type="ECO:0000256" key="6">
    <source>
        <dbReference type="ARBA" id="ARBA00023136"/>
    </source>
</evidence>
<sequence length="412" mass="42972">MKEKLFNRNFTLLILGQVSSLTGNLTLKFALSMYVLERTGSASLFAGLLAASMVPTILLSPFGGILADRADRRAVMAGLDTLSGLSVLLAALALPHGPDLAVIAALLILLSVLAAFESPTVQACVPQMLSGDNVLRGNAMVNQVQALASLATPFLGSLFYTAFGIRPVLWGAVACFFLTALFECFLRLPCPAPGPTAGLAALIRQDFALTLRFLRREQPAILGLLGLAALASMFIAGALVVGFPYLVRTVLGLSARHYGAAESAMGAAAILGGVLVSLLAGRMRPRHLSAVFSLVGLCLLAAGGVFLLPLGALGHYLALLVLFCGCQLGCSVFSICAATLIQSRTPAALMGKVMSCVFTLSMCAQPLGQLVYGFLFDRLAPPWVLLPSGLLLCAVGALSAGFFRRMEAPPAS</sequence>
<feature type="transmembrane region" description="Helical" evidence="7">
    <location>
        <begin position="316"/>
        <end position="341"/>
    </location>
</feature>